<reference evidence="1 2" key="1">
    <citation type="submission" date="2017-02" db="EMBL/GenBank/DDBJ databases">
        <title>isolation and characterization of a novel temperate virus Aeropyrum globular virus 1 infecting hyperthermophilic archaeon Aeropyrum.</title>
        <authorList>
            <person name="Yumiya M."/>
            <person name="Yoshida T."/>
            <person name="Sako Y."/>
        </authorList>
    </citation>
    <scope>NUCLEOTIDE SEQUENCE [LARGE SCALE GENOMIC DNA]</scope>
    <source>
        <strain evidence="1 2">YK1-12-2013</strain>
    </source>
</reference>
<name>A0A401H9S9_AERPX</name>
<evidence type="ECO:0000313" key="2">
    <source>
        <dbReference type="Proteomes" id="UP000291213"/>
    </source>
</evidence>
<dbReference type="AlphaFoldDB" id="A0A401H9S9"/>
<dbReference type="RefSeq" id="WP_131160141.1">
    <property type="nucleotide sequence ID" value="NZ_BDMD01000043.1"/>
</dbReference>
<sequence>MTREDPVETLLRLLKGFARLRGGVVDILEASGQERFKIHLSSLIRAKREEPTDYMVEDLLAELSRPAQSRRLSKLGIRIVEDRGEVYVEVPTDLLLKLRRKTQRRG</sequence>
<dbReference type="Proteomes" id="UP000291213">
    <property type="component" value="Unassembled WGS sequence"/>
</dbReference>
<protein>
    <submittedName>
        <fullName evidence="1">Uncharacterized protein</fullName>
    </submittedName>
</protein>
<comment type="caution">
    <text evidence="1">The sequence shown here is derived from an EMBL/GenBank/DDBJ whole genome shotgun (WGS) entry which is preliminary data.</text>
</comment>
<accession>A0A401H9S9</accession>
<organism evidence="1 2">
    <name type="scientific">Aeropyrum pernix</name>
    <dbReference type="NCBI Taxonomy" id="56636"/>
    <lineage>
        <taxon>Archaea</taxon>
        <taxon>Thermoproteota</taxon>
        <taxon>Thermoprotei</taxon>
        <taxon>Desulfurococcales</taxon>
        <taxon>Desulfurococcaceae</taxon>
        <taxon>Aeropyrum</taxon>
    </lineage>
</organism>
<evidence type="ECO:0000313" key="1">
    <source>
        <dbReference type="EMBL" id="GBF09140.1"/>
    </source>
</evidence>
<gene>
    <name evidence="1" type="ORF">apy_08650</name>
</gene>
<proteinExistence type="predicted"/>
<dbReference type="OrthoDB" id="378321at2157"/>
<dbReference type="EMBL" id="BDMD01000043">
    <property type="protein sequence ID" value="GBF09140.1"/>
    <property type="molecule type" value="Genomic_DNA"/>
</dbReference>